<evidence type="ECO:0008006" key="3">
    <source>
        <dbReference type="Google" id="ProtNLM"/>
    </source>
</evidence>
<evidence type="ECO:0000313" key="2">
    <source>
        <dbReference type="Proteomes" id="UP000231019"/>
    </source>
</evidence>
<comment type="caution">
    <text evidence="1">The sequence shown here is derived from an EMBL/GenBank/DDBJ whole genome shotgun (WGS) entry which is preliminary data.</text>
</comment>
<protein>
    <recommendedName>
        <fullName evidence="3">Phospholipid/glycerol acyltransferase domain-containing protein</fullName>
    </recommendedName>
</protein>
<dbReference type="AlphaFoldDB" id="A0A2M7G0F1"/>
<name>A0A2M7G0F1_9BACT</name>
<dbReference type="Proteomes" id="UP000231019">
    <property type="component" value="Unassembled WGS sequence"/>
</dbReference>
<accession>A0A2M7G0F1</accession>
<evidence type="ECO:0000313" key="1">
    <source>
        <dbReference type="EMBL" id="PIW15198.1"/>
    </source>
</evidence>
<gene>
    <name evidence="1" type="ORF">COW36_17400</name>
</gene>
<organism evidence="1 2">
    <name type="scientific">bacterium (Candidatus Blackallbacteria) CG17_big_fil_post_rev_8_21_14_2_50_48_46</name>
    <dbReference type="NCBI Taxonomy" id="2014261"/>
    <lineage>
        <taxon>Bacteria</taxon>
        <taxon>Candidatus Blackallbacteria</taxon>
    </lineage>
</organism>
<proteinExistence type="predicted"/>
<dbReference type="EMBL" id="PFFQ01000053">
    <property type="protein sequence ID" value="PIW15198.1"/>
    <property type="molecule type" value="Genomic_DNA"/>
</dbReference>
<sequence length="231" mass="26337">MILHILISRLLALSLWCFSRIFYRFEVSWVKTPPANVWKNIRVFAFLNHTSLLEPLFLGAFPPSFLWDAASRTRVPGADKTMNRPIVGRFYKFFSPQTISISRKRDESWDLFLEGITPEVMVALAPEGRMMRANGLDSEGKPMSVRGGIADILQKIGHGKMMLGYSGGLHHVNIPGQKKVKLFKKLQICFEIVEIAEYLQNFNTEEKGACRLQIARDLETRLAKYKPHPSA</sequence>
<reference evidence="1 2" key="1">
    <citation type="submission" date="2017-09" db="EMBL/GenBank/DDBJ databases">
        <title>Depth-based differentiation of microbial function through sediment-hosted aquifers and enrichment of novel symbionts in the deep terrestrial subsurface.</title>
        <authorList>
            <person name="Probst A.J."/>
            <person name="Ladd B."/>
            <person name="Jarett J.K."/>
            <person name="Geller-Mcgrath D.E."/>
            <person name="Sieber C.M."/>
            <person name="Emerson J.B."/>
            <person name="Anantharaman K."/>
            <person name="Thomas B.C."/>
            <person name="Malmstrom R."/>
            <person name="Stieglmeier M."/>
            <person name="Klingl A."/>
            <person name="Woyke T."/>
            <person name="Ryan C.M."/>
            <person name="Banfield J.F."/>
        </authorList>
    </citation>
    <scope>NUCLEOTIDE SEQUENCE [LARGE SCALE GENOMIC DNA]</scope>
    <source>
        <strain evidence="1">CG17_big_fil_post_rev_8_21_14_2_50_48_46</strain>
    </source>
</reference>